<name>A0ABT2SNF8_9FIRM</name>
<dbReference type="InterPro" id="IPR042070">
    <property type="entry name" value="PucR_C-HTH_sf"/>
</dbReference>
<evidence type="ECO:0000259" key="1">
    <source>
        <dbReference type="Pfam" id="PF13556"/>
    </source>
</evidence>
<gene>
    <name evidence="2" type="ORF">OCV47_11980</name>
</gene>
<dbReference type="EMBL" id="JAOQKE010000017">
    <property type="protein sequence ID" value="MCU6726049.1"/>
    <property type="molecule type" value="Genomic_DNA"/>
</dbReference>
<dbReference type="InterPro" id="IPR051448">
    <property type="entry name" value="CdaR-like_regulators"/>
</dbReference>
<dbReference type="Proteomes" id="UP001652338">
    <property type="component" value="Unassembled WGS sequence"/>
</dbReference>
<dbReference type="RefSeq" id="WP_262655306.1">
    <property type="nucleotide sequence ID" value="NZ_JAOQKE010000017.1"/>
</dbReference>
<evidence type="ECO:0000313" key="3">
    <source>
        <dbReference type="Proteomes" id="UP001652338"/>
    </source>
</evidence>
<dbReference type="PANTHER" id="PTHR33744:SF1">
    <property type="entry name" value="DNA-BINDING TRANSCRIPTIONAL ACTIVATOR ADER"/>
    <property type="match status" value="1"/>
</dbReference>
<proteinExistence type="predicted"/>
<reference evidence="2 3" key="1">
    <citation type="journal article" date="2021" name="ISME Commun">
        <title>Automated analysis of genomic sequences facilitates high-throughput and comprehensive description of bacteria.</title>
        <authorList>
            <person name="Hitch T.C.A."/>
        </authorList>
    </citation>
    <scope>NUCLEOTIDE SEQUENCE [LARGE SCALE GENOMIC DNA]</scope>
    <source>
        <strain evidence="2 3">Sanger_29</strain>
    </source>
</reference>
<organism evidence="2 3">
    <name type="scientific">Muricoprocola aceti</name>
    <dbReference type="NCBI Taxonomy" id="2981772"/>
    <lineage>
        <taxon>Bacteria</taxon>
        <taxon>Bacillati</taxon>
        <taxon>Bacillota</taxon>
        <taxon>Clostridia</taxon>
        <taxon>Lachnospirales</taxon>
        <taxon>Lachnospiraceae</taxon>
        <taxon>Muricoprocola</taxon>
    </lineage>
</organism>
<accession>A0ABT2SNF8</accession>
<dbReference type="InterPro" id="IPR025736">
    <property type="entry name" value="PucR_C-HTH_dom"/>
</dbReference>
<dbReference type="Gene3D" id="1.10.10.2840">
    <property type="entry name" value="PucR C-terminal helix-turn-helix domain"/>
    <property type="match status" value="1"/>
</dbReference>
<dbReference type="PANTHER" id="PTHR33744">
    <property type="entry name" value="CARBOHYDRATE DIACID REGULATOR"/>
    <property type="match status" value="1"/>
</dbReference>
<sequence length="231" mass="27282">MHQGLISVGKPSEALLAHNDILWFEFPVDAEDFYTHAMQYHCKQLSEKFPQSCVFEQENHIVVLMNASLSDCNVQQFQNEIAVYLRDGLMKAGISAIGHDLNDFFYYHQQAPMAYETGRQKQPTFWSYAFDQYRTDFILQHAMQTFPVRFLCRPELEILRAYDQAHSSMLEETLRCYLTNERALLHTAELMDIHRTTLLYRIRRIEELTGLQLDDEQTRFDLLLSFHLIFQ</sequence>
<evidence type="ECO:0000313" key="2">
    <source>
        <dbReference type="EMBL" id="MCU6726049.1"/>
    </source>
</evidence>
<keyword evidence="3" id="KW-1185">Reference proteome</keyword>
<dbReference type="Pfam" id="PF13556">
    <property type="entry name" value="HTH_30"/>
    <property type="match status" value="1"/>
</dbReference>
<feature type="domain" description="PucR C-terminal helix-turn-helix" evidence="1">
    <location>
        <begin position="171"/>
        <end position="227"/>
    </location>
</feature>
<comment type="caution">
    <text evidence="2">The sequence shown here is derived from an EMBL/GenBank/DDBJ whole genome shotgun (WGS) entry which is preliminary data.</text>
</comment>
<protein>
    <submittedName>
        <fullName evidence="2">Helix-turn-helix domain-containing protein</fullName>
    </submittedName>
</protein>